<reference evidence="1" key="2">
    <citation type="journal article" date="2015" name="Data Brief">
        <title>Shoot transcriptome of the giant reed, Arundo donax.</title>
        <authorList>
            <person name="Barrero R.A."/>
            <person name="Guerrero F.D."/>
            <person name="Moolhuijzen P."/>
            <person name="Goolsby J.A."/>
            <person name="Tidwell J."/>
            <person name="Bellgard S.E."/>
            <person name="Bellgard M.I."/>
        </authorList>
    </citation>
    <scope>NUCLEOTIDE SEQUENCE</scope>
    <source>
        <tissue evidence="1">Shoot tissue taken approximately 20 cm above the soil surface</tissue>
    </source>
</reference>
<sequence>MLIFTRSLSIKSSGYFQFVQAHAFSSSITYRGLFIYTQCLT</sequence>
<proteinExistence type="predicted"/>
<reference evidence="1" key="1">
    <citation type="submission" date="2014-09" db="EMBL/GenBank/DDBJ databases">
        <authorList>
            <person name="Magalhaes I.L.F."/>
            <person name="Oliveira U."/>
            <person name="Santos F.R."/>
            <person name="Vidigal T.H.D.A."/>
            <person name="Brescovit A.D."/>
            <person name="Santos A.J."/>
        </authorList>
    </citation>
    <scope>NUCLEOTIDE SEQUENCE</scope>
    <source>
        <tissue evidence="1">Shoot tissue taken approximately 20 cm above the soil surface</tissue>
    </source>
</reference>
<protein>
    <submittedName>
        <fullName evidence="1">Uncharacterized protein</fullName>
    </submittedName>
</protein>
<evidence type="ECO:0000313" key="1">
    <source>
        <dbReference type="EMBL" id="JAD22464.1"/>
    </source>
</evidence>
<dbReference type="EMBL" id="GBRH01275431">
    <property type="protein sequence ID" value="JAD22464.1"/>
    <property type="molecule type" value="Transcribed_RNA"/>
</dbReference>
<accession>A0A0A8Y9I7</accession>
<organism evidence="1">
    <name type="scientific">Arundo donax</name>
    <name type="common">Giant reed</name>
    <name type="synonym">Donax arundinaceus</name>
    <dbReference type="NCBI Taxonomy" id="35708"/>
    <lineage>
        <taxon>Eukaryota</taxon>
        <taxon>Viridiplantae</taxon>
        <taxon>Streptophyta</taxon>
        <taxon>Embryophyta</taxon>
        <taxon>Tracheophyta</taxon>
        <taxon>Spermatophyta</taxon>
        <taxon>Magnoliopsida</taxon>
        <taxon>Liliopsida</taxon>
        <taxon>Poales</taxon>
        <taxon>Poaceae</taxon>
        <taxon>PACMAD clade</taxon>
        <taxon>Arundinoideae</taxon>
        <taxon>Arundineae</taxon>
        <taxon>Arundo</taxon>
    </lineage>
</organism>
<name>A0A0A8Y9I7_ARUDO</name>
<dbReference type="AlphaFoldDB" id="A0A0A8Y9I7"/>